<keyword evidence="14" id="KW-1015">Disulfide bond</keyword>
<feature type="domain" description="Amino acid permease/ SLC12A" evidence="26">
    <location>
        <begin position="238"/>
        <end position="734"/>
    </location>
</feature>
<feature type="transmembrane region" description="Helical" evidence="25">
    <location>
        <begin position="594"/>
        <end position="610"/>
    </location>
</feature>
<dbReference type="InterPro" id="IPR004841">
    <property type="entry name" value="AA-permease/SLC12A_dom"/>
</dbReference>
<keyword evidence="15" id="KW-0325">Glycoprotein</keyword>
<evidence type="ECO:0000256" key="17">
    <source>
        <dbReference type="ARBA" id="ARBA00023214"/>
    </source>
</evidence>
<dbReference type="PANTHER" id="PTHR11827">
    <property type="entry name" value="SOLUTE CARRIER FAMILY 12, CATION COTRANSPORTERS"/>
    <property type="match status" value="1"/>
</dbReference>
<evidence type="ECO:0000256" key="24">
    <source>
        <dbReference type="SAM" id="MobiDB-lite"/>
    </source>
</evidence>
<dbReference type="GO" id="GO:0006884">
    <property type="term" value="P:cell volume homeostasis"/>
    <property type="evidence" value="ECO:0007669"/>
    <property type="project" value="TreeGrafter"/>
</dbReference>
<evidence type="ECO:0000256" key="4">
    <source>
        <dbReference type="ARBA" id="ARBA00022553"/>
    </source>
</evidence>
<dbReference type="FunFam" id="1.20.1740.10:FF:000018">
    <property type="entry name" value="solute carrier family 12 member 3 isoform X2"/>
    <property type="match status" value="1"/>
</dbReference>
<keyword evidence="16" id="KW-0739">Sodium transport</keyword>
<comment type="subunit">
    <text evidence="20">Homodimer; adopts a domain-swap conformation at the scissor helices connecting the transmembrane domain and C-terminal domain. Interacts with KLHL3. Interacts with IL18R1; this interaction is increased by IL18 treatment.</text>
</comment>
<keyword evidence="28" id="KW-1185">Reference proteome</keyword>
<evidence type="ECO:0000256" key="25">
    <source>
        <dbReference type="SAM" id="Phobius"/>
    </source>
</evidence>
<evidence type="ECO:0000256" key="2">
    <source>
        <dbReference type="ARBA" id="ARBA00022448"/>
    </source>
</evidence>
<feature type="transmembrane region" description="Helical" evidence="25">
    <location>
        <begin position="25"/>
        <end position="45"/>
    </location>
</feature>
<evidence type="ECO:0000256" key="15">
    <source>
        <dbReference type="ARBA" id="ARBA00023180"/>
    </source>
</evidence>
<dbReference type="Pfam" id="PF00324">
    <property type="entry name" value="AA_permease"/>
    <property type="match status" value="1"/>
</dbReference>
<evidence type="ECO:0000256" key="3">
    <source>
        <dbReference type="ARBA" id="ARBA00022475"/>
    </source>
</evidence>
<feature type="transmembrane region" description="Helical" evidence="25">
    <location>
        <begin position="239"/>
        <end position="258"/>
    </location>
</feature>
<dbReference type="GO" id="GO:0008511">
    <property type="term" value="F:sodium:potassium:chloride symporter activity"/>
    <property type="evidence" value="ECO:0007669"/>
    <property type="project" value="TreeGrafter"/>
</dbReference>
<comment type="catalytic activity">
    <reaction evidence="18">
        <text>chloride(out) + Na(+)(out) = chloride(in) + Na(+)(in)</text>
        <dbReference type="Rhea" id="RHEA:73887"/>
        <dbReference type="ChEBI" id="CHEBI:17996"/>
        <dbReference type="ChEBI" id="CHEBI:29101"/>
    </reaction>
</comment>
<evidence type="ECO:0000256" key="19">
    <source>
        <dbReference type="ARBA" id="ARBA00056815"/>
    </source>
</evidence>
<evidence type="ECO:0000256" key="8">
    <source>
        <dbReference type="ARBA" id="ARBA00022843"/>
    </source>
</evidence>
<keyword evidence="12" id="KW-0406">Ion transport</keyword>
<evidence type="ECO:0000256" key="9">
    <source>
        <dbReference type="ARBA" id="ARBA00022847"/>
    </source>
</evidence>
<dbReference type="NCBIfam" id="TIGR00930">
    <property type="entry name" value="2a30"/>
    <property type="match status" value="1"/>
</dbReference>
<evidence type="ECO:0000256" key="6">
    <source>
        <dbReference type="ARBA" id="ARBA00022741"/>
    </source>
</evidence>
<sequence>MVFKDETITLIKVPQHRQLEAPSRASFLLVPLACNGSFCCVCLKASARQLIRRKRTNKTVVVVLPRDKMLEANTISDHASDGSGSESSSGIVIVNGSKNGDGVVDGKKIRFVETSEFPERVALNESETTIKSLSALNYERPKLPSQWTNSYSSSALANPVGGPENDFSVITIDQPPTLTNYLTGKRPTMNELIKYQTQNKLDDTDITNGLHRANSENSDKESDAEAQNKFGGFGWIQGVLMRCILCIFGATLFLRMSWLGGQAGIVVGLGVLMLAFIVVILTAVSMSAIATNGEVGTGGCYYLISRSLGPEFGGSIGLIFYIANTVNASMNCVGLAEAIVFILKDHGFSLIDGGINDTRLYALLTCTFLQGIIFIGTEFESKTQVALLITLTVSILSHLVGTFLPLTPEQITRGVTGYSLSTMAENMWPDFRGSETFITVFGVYFPAMTGIMAGANMSGDLKDASKSIPKGTVWAIIITTGVYGLAMITTAMTTVRDSSGLIGPIYDNFTGAIIPPACRANDSCVFGLANDYQVMLLQGAFGPLIIAGIFASTLSSASGCLIGAPRVFQALCEDKLYPYIRVFAKGHGPQNEPYRAYVLTFFIATGIILIGDLNAIAIIITNFFLAAFAITNFACFDATAGGSPGFRPGFKYYNKWLSLFGSILCIAIMFVLSWITSLITFGIFAVLFLFIKNNKSHINWGSSTEANRYRKALMGLLKLSRTEEHVKNYRPQLLVLTGNPAARQALVDFAYCISKGQSLMICGHVVPYPPSVSATSCIRKLNHRLTDWLHEQKCKAFYCAVAHRSLRNGVQGLLQTVGLGKMQPNILMMGFKSDWVSECHRDYGEVLEYLGVIKDAFESNLSICIFRNTNEGLDHSALMMSNDDSLFLKLPDLMLSDSKSPLNDDYSRGVAPRIMRPNAATNPRRPSMVPNGTGNMKGHVGKMNELKHTRSEGMIPHLYPRHNSEASIGKMKKSDFKKLKKSAPQSLFRTKVKNGVIDVWWLFDDGGLTLLIPYLLSMPSSYLHGAKMRIFTVCHNNVSVDQVRQKLEKMLKKFRIEFSQVIVLCDEDERELYAETVEEYEALLSSLAPAGQPSLINQSLQTSAQPRTMRYLRTRELLLEYSSASNLVIVTLPLAHRELVFSPLYMVWLEMLSKDMPPTLLVRGNQASVLTFYS</sequence>
<dbReference type="Proteomes" id="UP000095287">
    <property type="component" value="Unplaced"/>
</dbReference>
<keyword evidence="11" id="KW-0915">Sodium</keyword>
<evidence type="ECO:0000256" key="23">
    <source>
        <dbReference type="ARBA" id="ARBA00077939"/>
    </source>
</evidence>
<evidence type="ECO:0000313" key="29">
    <source>
        <dbReference type="WBParaSite" id="L893_g2787.t2"/>
    </source>
</evidence>
<accession>A0A1I7ZN99</accession>
<dbReference type="GO" id="GO:0055064">
    <property type="term" value="P:chloride ion homeostasis"/>
    <property type="evidence" value="ECO:0007669"/>
    <property type="project" value="TreeGrafter"/>
</dbReference>
<evidence type="ECO:0000259" key="26">
    <source>
        <dbReference type="Pfam" id="PF00324"/>
    </source>
</evidence>
<keyword evidence="17" id="KW-0868">Chloride</keyword>
<reference evidence="29" key="1">
    <citation type="submission" date="2016-11" db="UniProtKB">
        <authorList>
            <consortium name="WormBaseParasite"/>
        </authorList>
    </citation>
    <scope>IDENTIFICATION</scope>
</reference>
<evidence type="ECO:0000256" key="22">
    <source>
        <dbReference type="ARBA" id="ARBA00076232"/>
    </source>
</evidence>
<dbReference type="GO" id="GO:1990573">
    <property type="term" value="P:potassium ion import across plasma membrane"/>
    <property type="evidence" value="ECO:0007669"/>
    <property type="project" value="TreeGrafter"/>
</dbReference>
<evidence type="ECO:0000256" key="18">
    <source>
        <dbReference type="ARBA" id="ARBA00050884"/>
    </source>
</evidence>
<dbReference type="GO" id="GO:0005524">
    <property type="term" value="F:ATP binding"/>
    <property type="evidence" value="ECO:0007669"/>
    <property type="project" value="UniProtKB-KW"/>
</dbReference>
<dbReference type="GO" id="GO:0055075">
    <property type="term" value="P:potassium ion homeostasis"/>
    <property type="evidence" value="ECO:0007669"/>
    <property type="project" value="TreeGrafter"/>
</dbReference>
<feature type="transmembrane region" description="Helical" evidence="25">
    <location>
        <begin position="436"/>
        <end position="453"/>
    </location>
</feature>
<keyword evidence="10 25" id="KW-1133">Transmembrane helix</keyword>
<evidence type="ECO:0000256" key="1">
    <source>
        <dbReference type="ARBA" id="ARBA00004424"/>
    </source>
</evidence>
<feature type="transmembrane region" description="Helical" evidence="25">
    <location>
        <begin position="264"/>
        <end position="284"/>
    </location>
</feature>
<evidence type="ECO:0000256" key="20">
    <source>
        <dbReference type="ARBA" id="ARBA00063035"/>
    </source>
</evidence>
<evidence type="ECO:0000256" key="21">
    <source>
        <dbReference type="ARBA" id="ARBA00073714"/>
    </source>
</evidence>
<feature type="domain" description="SLC12A transporter C-terminal" evidence="27">
    <location>
        <begin position="743"/>
        <end position="1174"/>
    </location>
</feature>
<feature type="region of interest" description="Disordered" evidence="24">
    <location>
        <begin position="916"/>
        <end position="937"/>
    </location>
</feature>
<keyword evidence="6" id="KW-0547">Nucleotide-binding</keyword>
<dbReference type="WBParaSite" id="L893_g2787.t2">
    <property type="protein sequence ID" value="L893_g2787.t2"/>
    <property type="gene ID" value="L893_g2787"/>
</dbReference>
<name>A0A1I7ZN99_9BILA</name>
<keyword evidence="13 25" id="KW-0472">Membrane</keyword>
<evidence type="ECO:0000256" key="10">
    <source>
        <dbReference type="ARBA" id="ARBA00022989"/>
    </source>
</evidence>
<evidence type="ECO:0000256" key="7">
    <source>
        <dbReference type="ARBA" id="ARBA00022840"/>
    </source>
</evidence>
<evidence type="ECO:0000256" key="13">
    <source>
        <dbReference type="ARBA" id="ARBA00023136"/>
    </source>
</evidence>
<keyword evidence="2" id="KW-0813">Transport</keyword>
<evidence type="ECO:0000256" key="11">
    <source>
        <dbReference type="ARBA" id="ARBA00023053"/>
    </source>
</evidence>
<feature type="transmembrane region" description="Helical" evidence="25">
    <location>
        <begin position="473"/>
        <end position="495"/>
    </location>
</feature>
<comment type="function">
    <text evidence="19">Electroneutral sodium and chloride ion cotransporter, which acts as a key mediator of sodium and chloride reabsorption in kidney distal convoluted tubules. Also acts as a receptor for the pro-inflammatory cytokine IL18, thereby contributing to IL18-induced cytokine production, including IFNG, IL6, IL18 and CCL2. May act either independently of IL18R1, or in a complex with IL18R1.</text>
</comment>
<keyword evidence="4" id="KW-0597">Phosphoprotein</keyword>
<dbReference type="PANTHER" id="PTHR11827:SF103">
    <property type="entry name" value="SODIUM CHLORIDE COTRANSPORTER 69, ISOFORM E"/>
    <property type="match status" value="1"/>
</dbReference>
<keyword evidence="5 25" id="KW-0812">Transmembrane</keyword>
<organism evidence="28 29">
    <name type="scientific">Steinernema glaseri</name>
    <dbReference type="NCBI Taxonomy" id="37863"/>
    <lineage>
        <taxon>Eukaryota</taxon>
        <taxon>Metazoa</taxon>
        <taxon>Ecdysozoa</taxon>
        <taxon>Nematoda</taxon>
        <taxon>Chromadorea</taxon>
        <taxon>Rhabditida</taxon>
        <taxon>Tylenchina</taxon>
        <taxon>Panagrolaimomorpha</taxon>
        <taxon>Strongyloidoidea</taxon>
        <taxon>Steinernematidae</taxon>
        <taxon>Steinernema</taxon>
    </lineage>
</organism>
<feature type="transmembrane region" description="Helical" evidence="25">
    <location>
        <begin position="657"/>
        <end position="690"/>
    </location>
</feature>
<keyword evidence="9" id="KW-0769">Symport</keyword>
<evidence type="ECO:0000256" key="16">
    <source>
        <dbReference type="ARBA" id="ARBA00023201"/>
    </source>
</evidence>
<evidence type="ECO:0000259" key="27">
    <source>
        <dbReference type="Pfam" id="PF03522"/>
    </source>
</evidence>
<comment type="subcellular location">
    <subcellularLocation>
        <location evidence="1">Apical cell membrane</location>
        <topology evidence="1">Multi-pass membrane protein</topology>
    </subcellularLocation>
</comment>
<evidence type="ECO:0000256" key="14">
    <source>
        <dbReference type="ARBA" id="ARBA00023157"/>
    </source>
</evidence>
<keyword evidence="7" id="KW-0067">ATP-binding</keyword>
<protein>
    <recommendedName>
        <fullName evidence="21">Solute carrier family 12 member 3</fullName>
    </recommendedName>
    <alternativeName>
        <fullName evidence="22">Na-Cl symporter</fullName>
    </alternativeName>
    <alternativeName>
        <fullName evidence="23">Thiazide-sensitive sodium-chloride cotransporter</fullName>
    </alternativeName>
</protein>
<dbReference type="Gene3D" id="1.20.1740.10">
    <property type="entry name" value="Amino acid/polyamine transporter I"/>
    <property type="match status" value="1"/>
</dbReference>
<evidence type="ECO:0000313" key="28">
    <source>
        <dbReference type="Proteomes" id="UP000095287"/>
    </source>
</evidence>
<dbReference type="Pfam" id="PF03522">
    <property type="entry name" value="SLC12"/>
    <property type="match status" value="1"/>
</dbReference>
<dbReference type="InterPro" id="IPR004842">
    <property type="entry name" value="SLC12A_fam"/>
</dbReference>
<dbReference type="GO" id="GO:0016324">
    <property type="term" value="C:apical plasma membrane"/>
    <property type="evidence" value="ECO:0007669"/>
    <property type="project" value="UniProtKB-SubCell"/>
</dbReference>
<evidence type="ECO:0000256" key="5">
    <source>
        <dbReference type="ARBA" id="ARBA00022692"/>
    </source>
</evidence>
<feature type="transmembrane region" description="Helical" evidence="25">
    <location>
        <begin position="616"/>
        <end position="636"/>
    </location>
</feature>
<dbReference type="AlphaFoldDB" id="A0A1I7ZN99"/>
<dbReference type="GO" id="GO:0055078">
    <property type="term" value="P:sodium ion homeostasis"/>
    <property type="evidence" value="ECO:0007669"/>
    <property type="project" value="TreeGrafter"/>
</dbReference>
<feature type="transmembrane region" description="Helical" evidence="25">
    <location>
        <begin position="385"/>
        <end position="406"/>
    </location>
</feature>
<dbReference type="InterPro" id="IPR018491">
    <property type="entry name" value="SLC12_C"/>
</dbReference>
<keyword evidence="3" id="KW-1003">Cell membrane</keyword>
<evidence type="ECO:0000256" key="12">
    <source>
        <dbReference type="ARBA" id="ARBA00023065"/>
    </source>
</evidence>
<keyword evidence="8" id="KW-0832">Ubl conjugation</keyword>
<proteinExistence type="predicted"/>